<dbReference type="GO" id="GO:0008360">
    <property type="term" value="P:regulation of cell shape"/>
    <property type="evidence" value="ECO:0007669"/>
    <property type="project" value="UniProtKB-KW"/>
</dbReference>
<dbReference type="PANTHER" id="PTHR30622:SF2">
    <property type="entry name" value="UNDECAPRENYL-DIPHOSPHATASE"/>
    <property type="match status" value="1"/>
</dbReference>
<dbReference type="InterPro" id="IPR003824">
    <property type="entry name" value="UppP"/>
</dbReference>
<dbReference type="GO" id="GO:0009252">
    <property type="term" value="P:peptidoglycan biosynthetic process"/>
    <property type="evidence" value="ECO:0007669"/>
    <property type="project" value="UniProtKB-KW"/>
</dbReference>
<keyword evidence="19" id="KW-1185">Reference proteome</keyword>
<feature type="transmembrane region" description="Helical" evidence="17">
    <location>
        <begin position="190"/>
        <end position="211"/>
    </location>
</feature>
<evidence type="ECO:0000256" key="11">
    <source>
        <dbReference type="ARBA" id="ARBA00023136"/>
    </source>
</evidence>
<feature type="transmembrane region" description="Helical" evidence="17">
    <location>
        <begin position="88"/>
        <end position="108"/>
    </location>
</feature>
<evidence type="ECO:0000256" key="12">
    <source>
        <dbReference type="ARBA" id="ARBA00023251"/>
    </source>
</evidence>
<evidence type="ECO:0000256" key="9">
    <source>
        <dbReference type="ARBA" id="ARBA00022984"/>
    </source>
</evidence>
<keyword evidence="9 17" id="KW-0573">Peptidoglycan synthesis</keyword>
<dbReference type="HAMAP" id="MF_01006">
    <property type="entry name" value="Undec_diphosphatase"/>
    <property type="match status" value="1"/>
</dbReference>
<keyword evidence="13 17" id="KW-0961">Cell wall biogenesis/degradation</keyword>
<dbReference type="AlphaFoldDB" id="A0A6N9Q3U5"/>
<evidence type="ECO:0000256" key="13">
    <source>
        <dbReference type="ARBA" id="ARBA00023316"/>
    </source>
</evidence>
<keyword evidence="12 17" id="KW-0046">Antibiotic resistance</keyword>
<sequence>MDIWELVKYMFLGILQGFTEPIPVSSSGHVLLARHWFGIEVEGLSFEILVNFASLLAVLLIYRSDLIHIANYSLKFIQTKDIKYKKDFMFVVYLLIATIPAAILGITLEDYISELFNENDVRMIGVALIITGIALWFIRNLRGKKNDQNITLLDAVIVGLAQAIALIPGISRSGATIVAALARGWKQDTAMRFSFFLYIPISVGVMVFGITDMINEPNIETRIIPYTLAFLGALIASYFSLKWFMGIMQRGNLIIFTVYCLIVGTVVLLF</sequence>
<feature type="transmembrane region" description="Helical" evidence="17">
    <location>
        <begin position="253"/>
        <end position="269"/>
    </location>
</feature>
<keyword evidence="7 17" id="KW-0378">Hydrolase</keyword>
<evidence type="ECO:0000256" key="15">
    <source>
        <dbReference type="ARBA" id="ARBA00032932"/>
    </source>
</evidence>
<protein>
    <recommendedName>
        <fullName evidence="4 17">Undecaprenyl-diphosphatase</fullName>
        <ecNumber evidence="3 17">3.6.1.27</ecNumber>
    </recommendedName>
    <alternativeName>
        <fullName evidence="15 17">Bacitracin resistance protein</fullName>
    </alternativeName>
    <alternativeName>
        <fullName evidence="14 17">Undecaprenyl pyrophosphate phosphatase</fullName>
    </alternativeName>
</protein>
<comment type="catalytic activity">
    <reaction evidence="16 17">
        <text>di-trans,octa-cis-undecaprenyl diphosphate + H2O = di-trans,octa-cis-undecaprenyl phosphate + phosphate + H(+)</text>
        <dbReference type="Rhea" id="RHEA:28094"/>
        <dbReference type="ChEBI" id="CHEBI:15377"/>
        <dbReference type="ChEBI" id="CHEBI:15378"/>
        <dbReference type="ChEBI" id="CHEBI:43474"/>
        <dbReference type="ChEBI" id="CHEBI:58405"/>
        <dbReference type="ChEBI" id="CHEBI:60392"/>
        <dbReference type="EC" id="3.6.1.27"/>
    </reaction>
</comment>
<evidence type="ECO:0000256" key="7">
    <source>
        <dbReference type="ARBA" id="ARBA00022801"/>
    </source>
</evidence>
<feature type="transmembrane region" description="Helical" evidence="17">
    <location>
        <begin position="120"/>
        <end position="138"/>
    </location>
</feature>
<comment type="caution">
    <text evidence="18">The sequence shown here is derived from an EMBL/GenBank/DDBJ whole genome shotgun (WGS) entry which is preliminary data.</text>
</comment>
<comment type="subcellular location">
    <subcellularLocation>
        <location evidence="1 17">Cell membrane</location>
        <topology evidence="1 17">Multi-pass membrane protein</topology>
    </subcellularLocation>
</comment>
<dbReference type="GO" id="GO:0046677">
    <property type="term" value="P:response to antibiotic"/>
    <property type="evidence" value="ECO:0007669"/>
    <property type="project" value="UniProtKB-UniRule"/>
</dbReference>
<evidence type="ECO:0000256" key="17">
    <source>
        <dbReference type="HAMAP-Rule" id="MF_01006"/>
    </source>
</evidence>
<dbReference type="EC" id="3.6.1.27" evidence="3 17"/>
<evidence type="ECO:0000256" key="6">
    <source>
        <dbReference type="ARBA" id="ARBA00022692"/>
    </source>
</evidence>
<evidence type="ECO:0000313" key="19">
    <source>
        <dbReference type="Proteomes" id="UP000448943"/>
    </source>
</evidence>
<evidence type="ECO:0000256" key="8">
    <source>
        <dbReference type="ARBA" id="ARBA00022960"/>
    </source>
</evidence>
<reference evidence="18 19" key="1">
    <citation type="submission" date="2019-01" db="EMBL/GenBank/DDBJ databases">
        <title>Chengkuizengella sp. nov., isolated from deep-sea sediment of East Pacific Ocean.</title>
        <authorList>
            <person name="Yang J."/>
            <person name="Lai Q."/>
            <person name="Shao Z."/>
        </authorList>
    </citation>
    <scope>NUCLEOTIDE SEQUENCE [LARGE SCALE GENOMIC DNA]</scope>
    <source>
        <strain evidence="18 19">YPA3-1-1</strain>
    </source>
</reference>
<dbReference type="GO" id="GO:0005886">
    <property type="term" value="C:plasma membrane"/>
    <property type="evidence" value="ECO:0007669"/>
    <property type="project" value="UniProtKB-SubCell"/>
</dbReference>
<evidence type="ECO:0000313" key="18">
    <source>
        <dbReference type="EMBL" id="NBI29486.1"/>
    </source>
</evidence>
<evidence type="ECO:0000256" key="3">
    <source>
        <dbReference type="ARBA" id="ARBA00012374"/>
    </source>
</evidence>
<comment type="similarity">
    <text evidence="2 17">Belongs to the UppP family.</text>
</comment>
<comment type="miscellaneous">
    <text evidence="17">Bacitracin is thought to be involved in the inhibition of peptidoglycan synthesis by sequestering undecaprenyl diphosphate, thereby reducing the pool of lipid carrier available.</text>
</comment>
<name>A0A6N9Q3U5_9BACL</name>
<dbReference type="GO" id="GO:0071555">
    <property type="term" value="P:cell wall organization"/>
    <property type="evidence" value="ECO:0007669"/>
    <property type="project" value="UniProtKB-KW"/>
</dbReference>
<evidence type="ECO:0000256" key="16">
    <source>
        <dbReference type="ARBA" id="ARBA00047594"/>
    </source>
</evidence>
<dbReference type="PANTHER" id="PTHR30622">
    <property type="entry name" value="UNDECAPRENYL-DIPHOSPHATASE"/>
    <property type="match status" value="1"/>
</dbReference>
<keyword evidence="11 17" id="KW-0472">Membrane</keyword>
<dbReference type="GO" id="GO:0050380">
    <property type="term" value="F:undecaprenyl-diphosphatase activity"/>
    <property type="evidence" value="ECO:0007669"/>
    <property type="project" value="UniProtKB-UniRule"/>
</dbReference>
<dbReference type="EMBL" id="SIJB01000025">
    <property type="protein sequence ID" value="NBI29486.1"/>
    <property type="molecule type" value="Genomic_DNA"/>
</dbReference>
<feature type="transmembrane region" description="Helical" evidence="17">
    <location>
        <begin position="223"/>
        <end position="241"/>
    </location>
</feature>
<keyword evidence="8 17" id="KW-0133">Cell shape</keyword>
<organism evidence="18 19">
    <name type="scientific">Chengkuizengella marina</name>
    <dbReference type="NCBI Taxonomy" id="2507566"/>
    <lineage>
        <taxon>Bacteria</taxon>
        <taxon>Bacillati</taxon>
        <taxon>Bacillota</taxon>
        <taxon>Bacilli</taxon>
        <taxon>Bacillales</taxon>
        <taxon>Paenibacillaceae</taxon>
        <taxon>Chengkuizengella</taxon>
    </lineage>
</organism>
<evidence type="ECO:0000256" key="4">
    <source>
        <dbReference type="ARBA" id="ARBA00021581"/>
    </source>
</evidence>
<evidence type="ECO:0000256" key="5">
    <source>
        <dbReference type="ARBA" id="ARBA00022475"/>
    </source>
</evidence>
<dbReference type="OrthoDB" id="9808289at2"/>
<evidence type="ECO:0000256" key="1">
    <source>
        <dbReference type="ARBA" id="ARBA00004651"/>
    </source>
</evidence>
<gene>
    <name evidence="17" type="primary">uppP</name>
    <name evidence="18" type="ORF">ERL59_11000</name>
</gene>
<dbReference type="RefSeq" id="WP_160646296.1">
    <property type="nucleotide sequence ID" value="NZ_SIJB01000025.1"/>
</dbReference>
<keyword evidence="6 17" id="KW-0812">Transmembrane</keyword>
<comment type="function">
    <text evidence="17">Catalyzes the dephosphorylation of undecaprenyl diphosphate (UPP). Confers resistance to bacitracin.</text>
</comment>
<feature type="transmembrane region" description="Helical" evidence="17">
    <location>
        <begin position="44"/>
        <end position="62"/>
    </location>
</feature>
<keyword evidence="10 17" id="KW-1133">Transmembrane helix</keyword>
<evidence type="ECO:0000256" key="2">
    <source>
        <dbReference type="ARBA" id="ARBA00010621"/>
    </source>
</evidence>
<evidence type="ECO:0000256" key="10">
    <source>
        <dbReference type="ARBA" id="ARBA00022989"/>
    </source>
</evidence>
<accession>A0A6N9Q3U5</accession>
<dbReference type="Pfam" id="PF02673">
    <property type="entry name" value="BacA"/>
    <property type="match status" value="1"/>
</dbReference>
<evidence type="ECO:0000256" key="14">
    <source>
        <dbReference type="ARBA" id="ARBA00032707"/>
    </source>
</evidence>
<keyword evidence="5 17" id="KW-1003">Cell membrane</keyword>
<proteinExistence type="inferred from homology"/>
<dbReference type="Proteomes" id="UP000448943">
    <property type="component" value="Unassembled WGS sequence"/>
</dbReference>